<keyword evidence="4" id="KW-1185">Reference proteome</keyword>
<dbReference type="InterPro" id="IPR000073">
    <property type="entry name" value="AB_hydrolase_1"/>
</dbReference>
<gene>
    <name evidence="3" type="ORF">CLUMA_CG012594</name>
</gene>
<feature type="transmembrane region" description="Helical" evidence="1">
    <location>
        <begin position="38"/>
        <end position="61"/>
    </location>
</feature>
<dbReference type="InterPro" id="IPR029058">
    <property type="entry name" value="AB_hydrolase_fold"/>
</dbReference>
<organism evidence="3 4">
    <name type="scientific">Clunio marinus</name>
    <dbReference type="NCBI Taxonomy" id="568069"/>
    <lineage>
        <taxon>Eukaryota</taxon>
        <taxon>Metazoa</taxon>
        <taxon>Ecdysozoa</taxon>
        <taxon>Arthropoda</taxon>
        <taxon>Hexapoda</taxon>
        <taxon>Insecta</taxon>
        <taxon>Pterygota</taxon>
        <taxon>Neoptera</taxon>
        <taxon>Endopterygota</taxon>
        <taxon>Diptera</taxon>
        <taxon>Nematocera</taxon>
        <taxon>Chironomoidea</taxon>
        <taxon>Chironomidae</taxon>
        <taxon>Clunio</taxon>
    </lineage>
</organism>
<keyword evidence="1" id="KW-0472">Membrane</keyword>
<dbReference type="SMART" id="SM00165">
    <property type="entry name" value="UBA"/>
    <property type="match status" value="2"/>
</dbReference>
<evidence type="ECO:0000256" key="1">
    <source>
        <dbReference type="SAM" id="Phobius"/>
    </source>
</evidence>
<dbReference type="PROSITE" id="PS50030">
    <property type="entry name" value="UBA"/>
    <property type="match status" value="2"/>
</dbReference>
<dbReference type="PANTHER" id="PTHR46738:SF1">
    <property type="entry name" value="UBIQUITIN-ASSOCIATED DOMAIN-CONTAINING PROTEIN 1"/>
    <property type="match status" value="1"/>
</dbReference>
<dbReference type="InterPro" id="IPR054518">
    <property type="entry name" value="ABHD16_N"/>
</dbReference>
<dbReference type="SUPFAM" id="SSF53474">
    <property type="entry name" value="alpha/beta-Hydrolases"/>
    <property type="match status" value="1"/>
</dbReference>
<feature type="transmembrane region" description="Helical" evidence="1">
    <location>
        <begin position="73"/>
        <end position="95"/>
    </location>
</feature>
<dbReference type="PANTHER" id="PTHR46738">
    <property type="entry name" value="UBIQUITIN-ASSOCIATED DOMAIN-CONTAINING PROTEIN 1"/>
    <property type="match status" value="1"/>
</dbReference>
<name>A0A1J1IGL4_9DIPT</name>
<reference evidence="3 4" key="1">
    <citation type="submission" date="2015-04" db="EMBL/GenBank/DDBJ databases">
        <authorList>
            <person name="Syromyatnikov M.Y."/>
            <person name="Popov V.N."/>
        </authorList>
    </citation>
    <scope>NUCLEOTIDE SEQUENCE [LARGE SCALE GENOMIC DNA]</scope>
</reference>
<dbReference type="OrthoDB" id="6412627at2759"/>
<keyword evidence="1" id="KW-0812">Transmembrane</keyword>
<protein>
    <submittedName>
        <fullName evidence="3">CLUMA_CG012594, isoform A</fullName>
    </submittedName>
</protein>
<sequence length="961" mass="109344">MSFYKYLFTPKLFKEYSDMTSIASIYQMEGLEKFGSSLISFCGLFFSLAKYGSPMLTLYFYKKGYLAVDNLGHLIKISTGIGLIVVISYCIRGFGRSQSESYKRFVKVLEDAKANYNDTENKKKLRLYDFEFEQWPVDWSMNTENTKGNKSKKLVVTSSRGNVKWVSPCSIAAFVAIHTFGLKMIYPGSIKLIQKYLHPMLVQGRAKMIIENRAIRNKIETVDNNQIDTIFIDNRASKSENGKTLVITAEGNAGFYEVGIMTTPIELSYSVLGFNHPGFAGSSGEPFTDQDQNAIDAVMQFALRVLKFLPENIILFGWSIGGYSTLWLSTQYPNVKGIILDATFDDLLYLALPRMPESLSAIVKIAIREHCNLNNTDLITKYNGPVALIRRTDDEVICTEENNIGTNRANYLLIHMLKYRFPNIFQTEQLTFAQEILNGTIDHGHLSDDQMCLSLILSYVSENGSSYPIHIGDDYTKKQRDQMFENVKNASMVARKNCNKKAALVKAKNRRYVSKLKPQQELQDDTKDACLPDSTTDLLYLRIVTSKFGLLLVQVSYFDSGLQIKEKAIKKLEASHSPSSLFTDKTNCFKLVRLSTKNTFRDYDSILGTNVRNMEEFLMLTKRPKSAIDNLMKVHNTCGPTEKEILMKTKHLPIIRSSISSTLSPSMDATFFQGDLQHDLRKILSEIAKYSAYILGSLPFAEKLIKYYRQKILMSLYNHQDIVKLLMDMGFSQENVIRALKLQGNNYTMALDWLVENVSKASVEEHSSLELSSESIDDLTESTYKKLCKTTFPSTNSIFYPKHKAINIKEKVEGLLEIVRYYSEKNNDSNGLQDTVNSLINMGFPIDEIQQALRATSNNQTAACEWLLEHSVTNQNSTALRESIFVESHILKILLNTPQIQMSLSSPKFFIAYCSMLENYSSLNIFFNDIESQSLLQHILRTYHEERIYFHTFSNSSSSSS</sequence>
<dbReference type="STRING" id="568069.A0A1J1IGL4"/>
<feature type="domain" description="UBA" evidence="2">
    <location>
        <begin position="826"/>
        <end position="870"/>
    </location>
</feature>
<dbReference type="Gene3D" id="1.10.8.10">
    <property type="entry name" value="DNA helicase RuvA subunit, C-terminal domain"/>
    <property type="match status" value="2"/>
</dbReference>
<dbReference type="InterPro" id="IPR015940">
    <property type="entry name" value="UBA"/>
</dbReference>
<accession>A0A1J1IGL4</accession>
<dbReference type="Pfam" id="PF23326">
    <property type="entry name" value="UBL_UBAC1"/>
    <property type="match status" value="1"/>
</dbReference>
<evidence type="ECO:0000313" key="3">
    <source>
        <dbReference type="EMBL" id="CRK99389.1"/>
    </source>
</evidence>
<dbReference type="InterPro" id="IPR009060">
    <property type="entry name" value="UBA-like_sf"/>
</dbReference>
<dbReference type="InterPro" id="IPR052476">
    <property type="entry name" value="UBAC1"/>
</dbReference>
<dbReference type="InterPro" id="IPR057650">
    <property type="entry name" value="UBL_UBAC1"/>
</dbReference>
<dbReference type="Gene3D" id="3.40.50.1820">
    <property type="entry name" value="alpha/beta hydrolase"/>
    <property type="match status" value="1"/>
</dbReference>
<feature type="domain" description="UBA" evidence="2">
    <location>
        <begin position="717"/>
        <end position="757"/>
    </location>
</feature>
<dbReference type="Pfam" id="PF00561">
    <property type="entry name" value="Abhydrolase_1"/>
    <property type="match status" value="1"/>
</dbReference>
<proteinExistence type="predicted"/>
<dbReference type="AlphaFoldDB" id="A0A1J1IGL4"/>
<keyword evidence="1" id="KW-1133">Transmembrane helix</keyword>
<dbReference type="SUPFAM" id="SSF46934">
    <property type="entry name" value="UBA-like"/>
    <property type="match status" value="2"/>
</dbReference>
<dbReference type="GO" id="GO:0000151">
    <property type="term" value="C:ubiquitin ligase complex"/>
    <property type="evidence" value="ECO:0007669"/>
    <property type="project" value="TreeGrafter"/>
</dbReference>
<evidence type="ECO:0000313" key="4">
    <source>
        <dbReference type="Proteomes" id="UP000183832"/>
    </source>
</evidence>
<dbReference type="Pfam" id="PF22562">
    <property type="entry name" value="UBA_7"/>
    <property type="match status" value="2"/>
</dbReference>
<dbReference type="Proteomes" id="UP000183832">
    <property type="component" value="Unassembled WGS sequence"/>
</dbReference>
<dbReference type="Pfam" id="PF22990">
    <property type="entry name" value="ABHD16_N"/>
    <property type="match status" value="1"/>
</dbReference>
<dbReference type="EMBL" id="CVRI01000050">
    <property type="protein sequence ID" value="CRK99389.1"/>
    <property type="molecule type" value="Genomic_DNA"/>
</dbReference>
<evidence type="ECO:0000259" key="2">
    <source>
        <dbReference type="PROSITE" id="PS50030"/>
    </source>
</evidence>